<evidence type="ECO:0000313" key="2">
    <source>
        <dbReference type="EMBL" id="SHM95301.1"/>
    </source>
</evidence>
<name>A0A1M7MXF4_9FIRM</name>
<dbReference type="AlphaFoldDB" id="A0A1M7MXF4"/>
<feature type="domain" description="PIN" evidence="1">
    <location>
        <begin position="20"/>
        <end position="170"/>
    </location>
</feature>
<dbReference type="InterPro" id="IPR029060">
    <property type="entry name" value="PIN-like_dom_sf"/>
</dbReference>
<evidence type="ECO:0000259" key="1">
    <source>
        <dbReference type="Pfam" id="PF01850"/>
    </source>
</evidence>
<dbReference type="InterPro" id="IPR002716">
    <property type="entry name" value="PIN_dom"/>
</dbReference>
<dbReference type="STRING" id="1120996.SAMN02746066_04061"/>
<evidence type="ECO:0000313" key="3">
    <source>
        <dbReference type="Proteomes" id="UP000184038"/>
    </source>
</evidence>
<keyword evidence="3" id="KW-1185">Reference proteome</keyword>
<dbReference type="EMBL" id="FRCP01000023">
    <property type="protein sequence ID" value="SHM95301.1"/>
    <property type="molecule type" value="Genomic_DNA"/>
</dbReference>
<dbReference type="Pfam" id="PF01850">
    <property type="entry name" value="PIN"/>
    <property type="match status" value="1"/>
</dbReference>
<sequence>MEKNKIDIKKFSPTKNDKFIFDTNVLINLFYPLDFKNHTNTESYAKLWEEINARNLKVLITSIQLSEFINRCIRFQYNLYQEDINRQIEYKREYRETENYRECMTDILQVVEDQICKRFDFIDDGFSKMDKKKIFVYGFSYDFNDALLVQVAKQNEAILVTDDADYANYSEPVKIVTTNRKLLMFT</sequence>
<dbReference type="SUPFAM" id="SSF88723">
    <property type="entry name" value="PIN domain-like"/>
    <property type="match status" value="1"/>
</dbReference>
<dbReference type="CDD" id="cd09854">
    <property type="entry name" value="PIN_VapC-like"/>
    <property type="match status" value="1"/>
</dbReference>
<organism evidence="2 3">
    <name type="scientific">Anaerosporobacter mobilis DSM 15930</name>
    <dbReference type="NCBI Taxonomy" id="1120996"/>
    <lineage>
        <taxon>Bacteria</taxon>
        <taxon>Bacillati</taxon>
        <taxon>Bacillota</taxon>
        <taxon>Clostridia</taxon>
        <taxon>Lachnospirales</taxon>
        <taxon>Lachnospiraceae</taxon>
        <taxon>Anaerosporobacter</taxon>
    </lineage>
</organism>
<proteinExistence type="predicted"/>
<dbReference type="Gene3D" id="3.40.50.1010">
    <property type="entry name" value="5'-nuclease"/>
    <property type="match status" value="1"/>
</dbReference>
<dbReference type="RefSeq" id="WP_170865543.1">
    <property type="nucleotide sequence ID" value="NZ_FRCP01000023.1"/>
</dbReference>
<accession>A0A1M7MXF4</accession>
<reference evidence="2 3" key="1">
    <citation type="submission" date="2016-11" db="EMBL/GenBank/DDBJ databases">
        <authorList>
            <person name="Jaros S."/>
            <person name="Januszkiewicz K."/>
            <person name="Wedrychowicz H."/>
        </authorList>
    </citation>
    <scope>NUCLEOTIDE SEQUENCE [LARGE SCALE GENOMIC DNA]</scope>
    <source>
        <strain evidence="2 3">DSM 15930</strain>
    </source>
</reference>
<gene>
    <name evidence="2" type="ORF">SAMN02746066_04061</name>
</gene>
<dbReference type="Proteomes" id="UP000184038">
    <property type="component" value="Unassembled WGS sequence"/>
</dbReference>
<protein>
    <submittedName>
        <fullName evidence="2">Predicted nucleic acid-binding protein, contains PIN domain</fullName>
    </submittedName>
</protein>